<sequence length="843" mass="96087">MPLTNLDDVFKSIGGYGYYQIFLLLTFQYACWSQVANMVGGFFSLGGLIPDYFCNDLNLKFHLSPMDIEKDSSKSCQLIKSCTNLTMQNHWKSMYEEFEWVCQPDYIRSTVCSLLPVGQLRSQLVIWLCCFFGSKLAFYLPLVILDSVISPIFVAASLTLAVESVHSRHRLIQGFAFQFTIGYILAGVSAYLTNDWRRHLQVMNSVGAPALTLMLFFGESPRFLLQKTKYKEATRVLNNIARFNRIKDYKPFCEHEVRDMHASQLSQIVEKDENKKNQHLYTFLDLFANRKLVLYSITQVITGLTMNMVVAIMLYNIQDFSGNPFINISLMGLLRVWTPFVGIVLEKGYECFGRKRLLIGSLSIVFLLFLTMLVIDVLEMGSTARAIGTAAVLLGFIIQTGFVYVAYKLYTTELFPTVIRTIALSTFSCTSLLGTVIGPQLIYLKKYWHSAPYLGATISLFIALVLAALLLPETKTLAFKCSSSKLPIEPQLCNPSLCGVFIGRDSKGVDICGYPLNTGDSDMVERLKNTSLDSVDCKAERREGVHVFYIRQRKDAKFPVPVEVFIKCGSIKSLQQKVREQKNFMDRFEITHTLEQVLNSSKFTCKGRYGRVIFPLYAHEQCEFESMMVLVNNKVKKGLSYRHNDIISLKKYYNDIDEILHNSFRTSEEYSKLGCHNKMLKENPNSCLVYSETKHFYKDVSSVEITSTETLYRIHCCCKDSEKCFKKQAKVKNFAQLYCPQDVRKFTIHEDNGHYRIVQLEGEKYEQIIPVEHIQLSGVCYTSIYIERGFCAFPDFGCADLTVTNGDNCGKTTRAGSGCWQEVDLNPDILFPQKFKSLLSKSN</sequence>
<name>A0A915DHZ6_9BILA</name>
<protein>
    <submittedName>
        <fullName evidence="7">Uncharacterized protein</fullName>
    </submittedName>
</protein>
<reference evidence="7" key="1">
    <citation type="submission" date="2022-11" db="UniProtKB">
        <authorList>
            <consortium name="WormBaseParasite"/>
        </authorList>
    </citation>
    <scope>IDENTIFICATION</scope>
</reference>
<comment type="subcellular location">
    <subcellularLocation>
        <location evidence="1">Membrane</location>
        <topology evidence="1">Multi-pass membrane protein</topology>
    </subcellularLocation>
</comment>
<feature type="transmembrane region" description="Helical" evidence="5">
    <location>
        <begin position="357"/>
        <end position="375"/>
    </location>
</feature>
<evidence type="ECO:0000256" key="5">
    <source>
        <dbReference type="SAM" id="Phobius"/>
    </source>
</evidence>
<feature type="transmembrane region" description="Helical" evidence="5">
    <location>
        <begin position="206"/>
        <end position="225"/>
    </location>
</feature>
<keyword evidence="2 5" id="KW-0812">Transmembrane</keyword>
<dbReference type="AlphaFoldDB" id="A0A915DHZ6"/>
<evidence type="ECO:0000256" key="1">
    <source>
        <dbReference type="ARBA" id="ARBA00004141"/>
    </source>
</evidence>
<dbReference type="InterPro" id="IPR005828">
    <property type="entry name" value="MFS_sugar_transport-like"/>
</dbReference>
<dbReference type="GO" id="GO:0022857">
    <property type="term" value="F:transmembrane transporter activity"/>
    <property type="evidence" value="ECO:0007669"/>
    <property type="project" value="InterPro"/>
</dbReference>
<keyword evidence="3 5" id="KW-1133">Transmembrane helix</keyword>
<feature type="transmembrane region" description="Helical" evidence="5">
    <location>
        <begin position="138"/>
        <end position="162"/>
    </location>
</feature>
<evidence type="ECO:0000313" key="6">
    <source>
        <dbReference type="Proteomes" id="UP000887574"/>
    </source>
</evidence>
<accession>A0A915DHZ6</accession>
<evidence type="ECO:0000313" key="7">
    <source>
        <dbReference type="WBParaSite" id="jg19459.1"/>
    </source>
</evidence>
<evidence type="ECO:0000256" key="2">
    <source>
        <dbReference type="ARBA" id="ARBA00022692"/>
    </source>
</evidence>
<feature type="transmembrane region" description="Helical" evidence="5">
    <location>
        <begin position="387"/>
        <end position="410"/>
    </location>
</feature>
<keyword evidence="6" id="KW-1185">Reference proteome</keyword>
<feature type="transmembrane region" description="Helical" evidence="5">
    <location>
        <begin position="325"/>
        <end position="345"/>
    </location>
</feature>
<organism evidence="6 7">
    <name type="scientific">Ditylenchus dipsaci</name>
    <dbReference type="NCBI Taxonomy" id="166011"/>
    <lineage>
        <taxon>Eukaryota</taxon>
        <taxon>Metazoa</taxon>
        <taxon>Ecdysozoa</taxon>
        <taxon>Nematoda</taxon>
        <taxon>Chromadorea</taxon>
        <taxon>Rhabditida</taxon>
        <taxon>Tylenchina</taxon>
        <taxon>Tylenchomorpha</taxon>
        <taxon>Sphaerularioidea</taxon>
        <taxon>Anguinidae</taxon>
        <taxon>Anguininae</taxon>
        <taxon>Ditylenchus</taxon>
    </lineage>
</organism>
<dbReference type="SUPFAM" id="SSF103473">
    <property type="entry name" value="MFS general substrate transporter"/>
    <property type="match status" value="1"/>
</dbReference>
<dbReference type="WBParaSite" id="jg19459.1">
    <property type="protein sequence ID" value="jg19459.1"/>
    <property type="gene ID" value="jg19459"/>
</dbReference>
<feature type="transmembrane region" description="Helical" evidence="5">
    <location>
        <begin position="174"/>
        <end position="194"/>
    </location>
</feature>
<dbReference type="Gene3D" id="1.20.1250.20">
    <property type="entry name" value="MFS general substrate transporter like domains"/>
    <property type="match status" value="1"/>
</dbReference>
<feature type="transmembrane region" description="Helical" evidence="5">
    <location>
        <begin position="450"/>
        <end position="471"/>
    </location>
</feature>
<dbReference type="Pfam" id="PF00083">
    <property type="entry name" value="Sugar_tr"/>
    <property type="match status" value="1"/>
</dbReference>
<proteinExistence type="predicted"/>
<feature type="transmembrane region" description="Helical" evidence="5">
    <location>
        <begin position="422"/>
        <end position="444"/>
    </location>
</feature>
<keyword evidence="4 5" id="KW-0472">Membrane</keyword>
<dbReference type="PANTHER" id="PTHR24064">
    <property type="entry name" value="SOLUTE CARRIER FAMILY 22 MEMBER"/>
    <property type="match status" value="1"/>
</dbReference>
<feature type="transmembrane region" description="Helical" evidence="5">
    <location>
        <begin position="292"/>
        <end position="313"/>
    </location>
</feature>
<dbReference type="InterPro" id="IPR036259">
    <property type="entry name" value="MFS_trans_sf"/>
</dbReference>
<evidence type="ECO:0000256" key="3">
    <source>
        <dbReference type="ARBA" id="ARBA00022989"/>
    </source>
</evidence>
<dbReference type="Proteomes" id="UP000887574">
    <property type="component" value="Unplaced"/>
</dbReference>
<evidence type="ECO:0000256" key="4">
    <source>
        <dbReference type="ARBA" id="ARBA00023136"/>
    </source>
</evidence>
<dbReference type="GO" id="GO:0016020">
    <property type="term" value="C:membrane"/>
    <property type="evidence" value="ECO:0007669"/>
    <property type="project" value="UniProtKB-SubCell"/>
</dbReference>